<reference evidence="2 3" key="1">
    <citation type="journal article" date="2021" name="Plant Biotechnol. J.">
        <title>Multi-omics assisted identification of the key and species-specific regulatory components of drought-tolerant mechanisms in Gossypium stocksii.</title>
        <authorList>
            <person name="Yu D."/>
            <person name="Ke L."/>
            <person name="Zhang D."/>
            <person name="Wu Y."/>
            <person name="Sun Y."/>
            <person name="Mei J."/>
            <person name="Sun J."/>
            <person name="Sun Y."/>
        </authorList>
    </citation>
    <scope>NUCLEOTIDE SEQUENCE [LARGE SCALE GENOMIC DNA]</scope>
    <source>
        <strain evidence="3">cv. E1</strain>
        <tissue evidence="2">Leaf</tissue>
    </source>
</reference>
<sequence>MQSTSPYMIPLSAAQLDHSLTSTTEPTLDGHDTVGLDHDSNTSSPKPKILIALVDSPPRLCNIHFMVTRSKIRPFEMLSLVRNVNANWGLDVDDYDPPYALLQELQLPSDDPLTIWSDNSSTVAVATNPVFHSKFKHVELNFFFVLEKVVDRSLVAGERATSGLDVVVVG</sequence>
<keyword evidence="3" id="KW-1185">Reference proteome</keyword>
<name>A0A9D3ZTB3_9ROSI</name>
<dbReference type="Proteomes" id="UP000828251">
    <property type="component" value="Unassembled WGS sequence"/>
</dbReference>
<gene>
    <name evidence="2" type="ORF">J1N35_029212</name>
</gene>
<comment type="caution">
    <text evidence="2">The sequence shown here is derived from an EMBL/GenBank/DDBJ whole genome shotgun (WGS) entry which is preliminary data.</text>
</comment>
<proteinExistence type="predicted"/>
<protein>
    <submittedName>
        <fullName evidence="2">Uncharacterized protein</fullName>
    </submittedName>
</protein>
<accession>A0A9D3ZTB3</accession>
<dbReference type="EMBL" id="JAIQCV010000009">
    <property type="protein sequence ID" value="KAH1064225.1"/>
    <property type="molecule type" value="Genomic_DNA"/>
</dbReference>
<evidence type="ECO:0000313" key="2">
    <source>
        <dbReference type="EMBL" id="KAH1064225.1"/>
    </source>
</evidence>
<feature type="compositionally biased region" description="Basic and acidic residues" evidence="1">
    <location>
        <begin position="28"/>
        <end position="40"/>
    </location>
</feature>
<organism evidence="2 3">
    <name type="scientific">Gossypium stocksii</name>
    <dbReference type="NCBI Taxonomy" id="47602"/>
    <lineage>
        <taxon>Eukaryota</taxon>
        <taxon>Viridiplantae</taxon>
        <taxon>Streptophyta</taxon>
        <taxon>Embryophyta</taxon>
        <taxon>Tracheophyta</taxon>
        <taxon>Spermatophyta</taxon>
        <taxon>Magnoliopsida</taxon>
        <taxon>eudicotyledons</taxon>
        <taxon>Gunneridae</taxon>
        <taxon>Pentapetalae</taxon>
        <taxon>rosids</taxon>
        <taxon>malvids</taxon>
        <taxon>Malvales</taxon>
        <taxon>Malvaceae</taxon>
        <taxon>Malvoideae</taxon>
        <taxon>Gossypium</taxon>
    </lineage>
</organism>
<dbReference type="AlphaFoldDB" id="A0A9D3ZTB3"/>
<evidence type="ECO:0000256" key="1">
    <source>
        <dbReference type="SAM" id="MobiDB-lite"/>
    </source>
</evidence>
<evidence type="ECO:0000313" key="3">
    <source>
        <dbReference type="Proteomes" id="UP000828251"/>
    </source>
</evidence>
<feature type="region of interest" description="Disordered" evidence="1">
    <location>
        <begin position="22"/>
        <end position="43"/>
    </location>
</feature>